<proteinExistence type="predicted"/>
<reference evidence="1 2" key="1">
    <citation type="journal article" date="2018" name="PLoS Genet.">
        <title>Population sequencing reveals clonal diversity and ancestral inbreeding in the grapevine cultivar Chardonnay.</title>
        <authorList>
            <person name="Roach M.J."/>
            <person name="Johnson D.L."/>
            <person name="Bohlmann J."/>
            <person name="van Vuuren H.J."/>
            <person name="Jones S.J."/>
            <person name="Pretorius I.S."/>
            <person name="Schmidt S.A."/>
            <person name="Borneman A.R."/>
        </authorList>
    </citation>
    <scope>NUCLEOTIDE SEQUENCE [LARGE SCALE GENOMIC DNA]</scope>
    <source>
        <strain evidence="2">cv. Chardonnay</strain>
        <tissue evidence="1">Leaf</tissue>
    </source>
</reference>
<dbReference type="EMBL" id="QGNW01002299">
    <property type="protein sequence ID" value="RVW21326.1"/>
    <property type="molecule type" value="Genomic_DNA"/>
</dbReference>
<name>A0A438CDP9_VITVI</name>
<dbReference type="AlphaFoldDB" id="A0A438CDP9"/>
<accession>A0A438CDP9</accession>
<organism evidence="1 2">
    <name type="scientific">Vitis vinifera</name>
    <name type="common">Grape</name>
    <dbReference type="NCBI Taxonomy" id="29760"/>
    <lineage>
        <taxon>Eukaryota</taxon>
        <taxon>Viridiplantae</taxon>
        <taxon>Streptophyta</taxon>
        <taxon>Embryophyta</taxon>
        <taxon>Tracheophyta</taxon>
        <taxon>Spermatophyta</taxon>
        <taxon>Magnoliopsida</taxon>
        <taxon>eudicotyledons</taxon>
        <taxon>Gunneridae</taxon>
        <taxon>Pentapetalae</taxon>
        <taxon>rosids</taxon>
        <taxon>Vitales</taxon>
        <taxon>Vitaceae</taxon>
        <taxon>Viteae</taxon>
        <taxon>Vitis</taxon>
    </lineage>
</organism>
<sequence>MFTLDTLGPWLTGFSVHVAFLHEGMGFDHWVFELSFPSFLSPYHPSLHYVPCLKTTLRPWDQISSSTASMWTDAILGHIPFRRIFMDFAEVTCSRIDDSMLSDLRPILHFDAIQGHISVRMRFTDHEGVACLSLFARLPRFPRHHFSAVHIRSFMHPHGVILGSSGRSVVRRSRLVEPLLAISSSLRFAAACHTGAYFPTLFPCSLAFRAAVHSRFTTFRVIMSHFSVRRSEPLLSLTFRVITITSQFRFRAIITASQFRRSEPSSIFSSVRATSQFDVQSHHITSQLRCSEPSSPLLLVSAFRAIIEPSSVFRSTFRVPSSVRRSESLSLLSLTFRVIITTSLSFGVQSYHRFSDRRSESRSRFRRSESLSLLSFGVQSHHHYFSQFWRSELSSVFRSTFRVAFSVSAFRVVITSQLRCSEPSSLLLLVSAFRAIIGFQIDIQSRILEPSLTSQFDVQSYHHHFSVSAFRTIIGFQIDIQSHILGFAFRVVITSQFDVQSHHHHFLVSTSRSIIIILLRLPEPLLSSCLGFQSHYHHLA</sequence>
<comment type="caution">
    <text evidence="1">The sequence shown here is derived from an EMBL/GenBank/DDBJ whole genome shotgun (WGS) entry which is preliminary data.</text>
</comment>
<protein>
    <submittedName>
        <fullName evidence="1">Uncharacterized protein</fullName>
    </submittedName>
</protein>
<gene>
    <name evidence="1" type="ORF">CK203_105458</name>
</gene>
<dbReference type="Proteomes" id="UP000288805">
    <property type="component" value="Unassembled WGS sequence"/>
</dbReference>
<evidence type="ECO:0000313" key="2">
    <source>
        <dbReference type="Proteomes" id="UP000288805"/>
    </source>
</evidence>
<evidence type="ECO:0000313" key="1">
    <source>
        <dbReference type="EMBL" id="RVW21326.1"/>
    </source>
</evidence>